<dbReference type="CDD" id="cd03188">
    <property type="entry name" value="GST_C_Beta"/>
    <property type="match status" value="1"/>
</dbReference>
<dbReference type="InterPro" id="IPR004045">
    <property type="entry name" value="Glutathione_S-Trfase_N"/>
</dbReference>
<dbReference type="AlphaFoldDB" id="A0A423GK03"/>
<dbReference type="PANTHER" id="PTHR44051">
    <property type="entry name" value="GLUTATHIONE S-TRANSFERASE-RELATED"/>
    <property type="match status" value="1"/>
</dbReference>
<dbReference type="SUPFAM" id="SSF47616">
    <property type="entry name" value="GST C-terminal domain-like"/>
    <property type="match status" value="1"/>
</dbReference>
<dbReference type="SUPFAM" id="SSF52833">
    <property type="entry name" value="Thioredoxin-like"/>
    <property type="match status" value="1"/>
</dbReference>
<comment type="caution">
    <text evidence="3">The sequence shown here is derived from an EMBL/GenBank/DDBJ whole genome shotgun (WGS) entry which is preliminary data.</text>
</comment>
<dbReference type="InterPro" id="IPR004046">
    <property type="entry name" value="GST_C"/>
</dbReference>
<dbReference type="SFLD" id="SFLDG00358">
    <property type="entry name" value="Main_(cytGST)"/>
    <property type="match status" value="1"/>
</dbReference>
<dbReference type="InterPro" id="IPR036249">
    <property type="entry name" value="Thioredoxin-like_sf"/>
</dbReference>
<dbReference type="SFLD" id="SFLDG01150">
    <property type="entry name" value="Main.1:_Beta-like"/>
    <property type="match status" value="1"/>
</dbReference>
<dbReference type="EMBL" id="MOBI01000029">
    <property type="protein sequence ID" value="ROM90745.1"/>
    <property type="molecule type" value="Genomic_DNA"/>
</dbReference>
<dbReference type="Gene3D" id="3.40.30.10">
    <property type="entry name" value="Glutaredoxin"/>
    <property type="match status" value="1"/>
</dbReference>
<reference evidence="3 4" key="1">
    <citation type="submission" date="2016-10" db="EMBL/GenBank/DDBJ databases">
        <title>Comparative genome analysis of multiple Pseudomonas spp. focuses on biocontrol and plant growth promoting traits.</title>
        <authorList>
            <person name="Tao X.-Y."/>
            <person name="Taylor C.G."/>
        </authorList>
    </citation>
    <scope>NUCLEOTIDE SEQUENCE [LARGE SCALE GENOMIC DNA]</scope>
    <source>
        <strain evidence="3 4">37D10</strain>
    </source>
</reference>
<evidence type="ECO:0000259" key="2">
    <source>
        <dbReference type="PROSITE" id="PS50405"/>
    </source>
</evidence>
<protein>
    <submittedName>
        <fullName evidence="3">Glutathione S-transferase</fullName>
    </submittedName>
</protein>
<feature type="domain" description="GST N-terminal" evidence="1">
    <location>
        <begin position="1"/>
        <end position="80"/>
    </location>
</feature>
<dbReference type="GO" id="GO:0016740">
    <property type="term" value="F:transferase activity"/>
    <property type="evidence" value="ECO:0007669"/>
    <property type="project" value="UniProtKB-KW"/>
</dbReference>
<dbReference type="Pfam" id="PF00043">
    <property type="entry name" value="GST_C"/>
    <property type="match status" value="1"/>
</dbReference>
<keyword evidence="3" id="KW-0808">Transferase</keyword>
<dbReference type="InterPro" id="IPR040079">
    <property type="entry name" value="Glutathione_S-Trfase"/>
</dbReference>
<dbReference type="PROSITE" id="PS50404">
    <property type="entry name" value="GST_NTER"/>
    <property type="match status" value="1"/>
</dbReference>
<organism evidence="3 4">
    <name type="scientific">Pseudomonas brassicacearum</name>
    <dbReference type="NCBI Taxonomy" id="930166"/>
    <lineage>
        <taxon>Bacteria</taxon>
        <taxon>Pseudomonadati</taxon>
        <taxon>Pseudomonadota</taxon>
        <taxon>Gammaproteobacteria</taxon>
        <taxon>Pseudomonadales</taxon>
        <taxon>Pseudomonadaceae</taxon>
        <taxon>Pseudomonas</taxon>
    </lineage>
</organism>
<name>A0A423GK03_9PSED</name>
<dbReference type="InterPro" id="IPR036282">
    <property type="entry name" value="Glutathione-S-Trfase_C_sf"/>
</dbReference>
<evidence type="ECO:0000259" key="1">
    <source>
        <dbReference type="PROSITE" id="PS50404"/>
    </source>
</evidence>
<dbReference type="Pfam" id="PF13409">
    <property type="entry name" value="GST_N_2"/>
    <property type="match status" value="1"/>
</dbReference>
<dbReference type="SFLD" id="SFLDS00019">
    <property type="entry name" value="Glutathione_Transferase_(cytos"/>
    <property type="match status" value="1"/>
</dbReference>
<proteinExistence type="predicted"/>
<evidence type="ECO:0000313" key="4">
    <source>
        <dbReference type="Proteomes" id="UP000284684"/>
    </source>
</evidence>
<dbReference type="PANTHER" id="PTHR44051:SF8">
    <property type="entry name" value="GLUTATHIONE S-TRANSFERASE GSTA"/>
    <property type="match status" value="1"/>
</dbReference>
<dbReference type="CDD" id="cd03057">
    <property type="entry name" value="GST_N_Beta"/>
    <property type="match status" value="1"/>
</dbReference>
<dbReference type="Gene3D" id="1.20.1050.10">
    <property type="match status" value="1"/>
</dbReference>
<dbReference type="InterPro" id="IPR010987">
    <property type="entry name" value="Glutathione-S-Trfase_C-like"/>
</dbReference>
<dbReference type="NCBIfam" id="NF007831">
    <property type="entry name" value="PRK10542.1"/>
    <property type="match status" value="1"/>
</dbReference>
<dbReference type="PROSITE" id="PS50405">
    <property type="entry name" value="GST_CTER"/>
    <property type="match status" value="1"/>
</dbReference>
<evidence type="ECO:0000313" key="3">
    <source>
        <dbReference type="EMBL" id="ROM90745.1"/>
    </source>
</evidence>
<feature type="domain" description="GST C-terminal" evidence="2">
    <location>
        <begin position="86"/>
        <end position="219"/>
    </location>
</feature>
<gene>
    <name evidence="3" type="ORF">BK658_25505</name>
</gene>
<accession>A0A423GK03</accession>
<dbReference type="Proteomes" id="UP000284684">
    <property type="component" value="Unassembled WGS sequence"/>
</dbReference>
<sequence>MILFYAAGASSLAPHILLREAGASFSLEKVDLMSKQWSGGDYDLINPKSYVPTLKTDDGAILTECAAILQYISDQHSERNLLPAQGRFERYRALEWLGFISTEVHKNFITPERHGGVSANFLAKTIEGQSATRLLVSPRLAYVDHKLRERDYLMGDGFSAPDAYLFTMLTWAKRLEIDLSAWENLQAYFQRVSARSAVGEALKVEGPPHSLRPLHNVSP</sequence>
<dbReference type="RefSeq" id="WP_123584859.1">
    <property type="nucleotide sequence ID" value="NZ_MOBI01000029.1"/>
</dbReference>